<feature type="domain" description="Ricin B lectin" evidence="2">
    <location>
        <begin position="131"/>
        <end position="274"/>
    </location>
</feature>
<dbReference type="Proteomes" id="UP000325458">
    <property type="component" value="Chromosome"/>
</dbReference>
<reference evidence="3 4" key="1">
    <citation type="submission" date="2017-09" db="EMBL/GenBank/DDBJ databases">
        <authorList>
            <person name="Lee N."/>
            <person name="Cho B.-K."/>
        </authorList>
    </citation>
    <scope>NUCLEOTIDE SEQUENCE [LARGE SCALE GENOMIC DNA]</scope>
    <source>
        <strain evidence="3 4">ATCC 23948</strain>
    </source>
</reference>
<dbReference type="InterPro" id="IPR035992">
    <property type="entry name" value="Ricin_B-like_lectins"/>
</dbReference>
<dbReference type="EMBL" id="CP023691">
    <property type="protein sequence ID" value="QEV54436.1"/>
    <property type="molecule type" value="Genomic_DNA"/>
</dbReference>
<sequence length="438" mass="46715">MSISCRKPTFRTAFGRLRSARLRKPAEGARVMMTAEPIPHRSRQRGTALFLATALAGLGMAAFPLAGTAQAADPQCDQTAVLGCLDLSPAPMNPDLHMGFQDDAPTNGSGLYARKGSAAGNWSFRGNDDGSFQMVNNGTGKCVETVQPDSSISLHFPQLADCSGADVQKFYAQKEDDQGNYRIRSVTTDKCLDARRAYSPENRPEPVLELYGCIAESSGQIWNVAGMTPGQDKPSSALDAMATRYALRQFDNGSGVIKSATYDITDSSQKVTWKNELVSQSSSEKGQGPYCSNPGPAGSGDLTCTMNWTQTTSKETNWSNTFNVGITAGFSGTQKTPVTAQLSIGYSHTWGGSVTEAEMSGNGVLVVVPPGYKGWLARKVPYKATTGDWTITTDIGKSWKGTGTVNQAVSGVEGYYPELVKCTDQTTDEACTSTSNGQ</sequence>
<dbReference type="KEGG" id="spla:CP981_24920"/>
<evidence type="ECO:0000256" key="1">
    <source>
        <dbReference type="SAM" id="MobiDB-lite"/>
    </source>
</evidence>
<dbReference type="CDD" id="cd00161">
    <property type="entry name" value="beta-trefoil_Ricin-like"/>
    <property type="match status" value="1"/>
</dbReference>
<dbReference type="SMART" id="SM00458">
    <property type="entry name" value="RICIN"/>
    <property type="match status" value="1"/>
</dbReference>
<dbReference type="SUPFAM" id="SSF50370">
    <property type="entry name" value="Ricin B-like lectins"/>
    <property type="match status" value="1"/>
</dbReference>
<dbReference type="PROSITE" id="PS50231">
    <property type="entry name" value="RICIN_B_LECTIN"/>
    <property type="match status" value="1"/>
</dbReference>
<dbReference type="Pfam" id="PF14200">
    <property type="entry name" value="RicinB_lectin_2"/>
    <property type="match status" value="1"/>
</dbReference>
<proteinExistence type="predicted"/>
<gene>
    <name evidence="3" type="ORF">CP981_24920</name>
</gene>
<feature type="compositionally biased region" description="Polar residues" evidence="1">
    <location>
        <begin position="275"/>
        <end position="285"/>
    </location>
</feature>
<dbReference type="Gene3D" id="2.170.15.10">
    <property type="entry name" value="Proaerolysin, chain A, domain 3"/>
    <property type="match status" value="1"/>
</dbReference>
<evidence type="ECO:0000313" key="4">
    <source>
        <dbReference type="Proteomes" id="UP000325458"/>
    </source>
</evidence>
<dbReference type="AlphaFoldDB" id="A0AAE6TNX9"/>
<evidence type="ECO:0000313" key="3">
    <source>
        <dbReference type="EMBL" id="QEV54436.1"/>
    </source>
</evidence>
<dbReference type="InterPro" id="IPR000772">
    <property type="entry name" value="Ricin_B_lectin"/>
</dbReference>
<accession>A0AAE6TNX9</accession>
<dbReference type="Gene3D" id="2.80.10.50">
    <property type="match status" value="1"/>
</dbReference>
<protein>
    <recommendedName>
        <fullName evidence="2">Ricin B lectin domain-containing protein</fullName>
    </recommendedName>
</protein>
<organism evidence="3 4">
    <name type="scientific">Streptomyces platensis</name>
    <dbReference type="NCBI Taxonomy" id="58346"/>
    <lineage>
        <taxon>Bacteria</taxon>
        <taxon>Bacillati</taxon>
        <taxon>Actinomycetota</taxon>
        <taxon>Actinomycetes</taxon>
        <taxon>Kitasatosporales</taxon>
        <taxon>Streptomycetaceae</taxon>
        <taxon>Streptomyces</taxon>
    </lineage>
</organism>
<name>A0AAE6TNX9_STRPT</name>
<evidence type="ECO:0000259" key="2">
    <source>
        <dbReference type="SMART" id="SM00458"/>
    </source>
</evidence>
<feature type="region of interest" description="Disordered" evidence="1">
    <location>
        <begin position="275"/>
        <end position="294"/>
    </location>
</feature>